<dbReference type="CDD" id="cd08977">
    <property type="entry name" value="SusD"/>
    <property type="match status" value="1"/>
</dbReference>
<keyword evidence="10" id="KW-1185">Reference proteome</keyword>
<dbReference type="EMBL" id="WRXO01000012">
    <property type="protein sequence ID" value="MVT44725.1"/>
    <property type="molecule type" value="Genomic_DNA"/>
</dbReference>
<dbReference type="SUPFAM" id="SSF48452">
    <property type="entry name" value="TPR-like"/>
    <property type="match status" value="1"/>
</dbReference>
<keyword evidence="6" id="KW-0812">Transmembrane</keyword>
<dbReference type="Pfam" id="PF14322">
    <property type="entry name" value="SusD-like_3"/>
    <property type="match status" value="1"/>
</dbReference>
<dbReference type="InterPro" id="IPR012944">
    <property type="entry name" value="SusD_RagB_dom"/>
</dbReference>
<comment type="similarity">
    <text evidence="2">Belongs to the SusD family.</text>
</comment>
<dbReference type="RefSeq" id="WP_157303512.1">
    <property type="nucleotide sequence ID" value="NZ_BAAAZB010000018.1"/>
</dbReference>
<keyword evidence="4 6" id="KW-0472">Membrane</keyword>
<comment type="caution">
    <text evidence="9">The sequence shown here is derived from an EMBL/GenBank/DDBJ whole genome shotgun (WGS) entry which is preliminary data.</text>
</comment>
<name>A0A6N8JHE2_9BACT</name>
<protein>
    <submittedName>
        <fullName evidence="9">RagB/SusD family nutrient uptake outer membrane protein</fullName>
    </submittedName>
</protein>
<evidence type="ECO:0000313" key="10">
    <source>
        <dbReference type="Proteomes" id="UP000468388"/>
    </source>
</evidence>
<dbReference type="InterPro" id="IPR033985">
    <property type="entry name" value="SusD-like_N"/>
</dbReference>
<accession>A0A6N8JHE2</accession>
<dbReference type="Pfam" id="PF07980">
    <property type="entry name" value="SusD_RagB"/>
    <property type="match status" value="1"/>
</dbReference>
<dbReference type="InterPro" id="IPR011990">
    <property type="entry name" value="TPR-like_helical_dom_sf"/>
</dbReference>
<evidence type="ECO:0000256" key="6">
    <source>
        <dbReference type="SAM" id="Phobius"/>
    </source>
</evidence>
<dbReference type="OrthoDB" id="625727at2"/>
<evidence type="ECO:0000256" key="4">
    <source>
        <dbReference type="ARBA" id="ARBA00023136"/>
    </source>
</evidence>
<reference evidence="9 10" key="1">
    <citation type="submission" date="2019-12" db="EMBL/GenBank/DDBJ databases">
        <title>The draft genomic sequence of strain Chitinophaga oryziterrae JCM 16595.</title>
        <authorList>
            <person name="Zhang X."/>
        </authorList>
    </citation>
    <scope>NUCLEOTIDE SEQUENCE [LARGE SCALE GENOMIC DNA]</scope>
    <source>
        <strain evidence="9 10">JCM 16595</strain>
    </source>
</reference>
<keyword evidence="5" id="KW-0998">Cell outer membrane</keyword>
<keyword evidence="3" id="KW-0732">Signal</keyword>
<evidence type="ECO:0000259" key="8">
    <source>
        <dbReference type="Pfam" id="PF14322"/>
    </source>
</evidence>
<evidence type="ECO:0000259" key="7">
    <source>
        <dbReference type="Pfam" id="PF07980"/>
    </source>
</evidence>
<feature type="transmembrane region" description="Helical" evidence="6">
    <location>
        <begin position="21"/>
        <end position="40"/>
    </location>
</feature>
<feature type="domain" description="RagB/SusD" evidence="7">
    <location>
        <begin position="344"/>
        <end position="486"/>
    </location>
</feature>
<comment type="subcellular location">
    <subcellularLocation>
        <location evidence="1">Cell outer membrane</location>
    </subcellularLocation>
</comment>
<evidence type="ECO:0000256" key="2">
    <source>
        <dbReference type="ARBA" id="ARBA00006275"/>
    </source>
</evidence>
<sequence>MKYKNIYNKGFKSIYYLLMKFIKSNSVFTRLILLLFFVFFNSCDKLVDIPQPVDSLTSVEAFSTDENAIAVITGVYSNLSYNKGRNNFVNTSLSSLCGSSADELIPLSDPLDPFQTNNLLETDGFVYNQFWSSIYNTVYEANAVLEGVSESTTLTSRIKLQLRGEALFLRAFSYFYLVNLFGDVPLVTNTAWAKNNLLQRSPVGKIYSQIEIDLKEAQTLLPQDYSITNGERIRATSWAATALLARVYLYTGNWNNAEIESDKVISKTDLYALQDNLNDVFLKNNNEAIWQLQVSADRSPYATREAFNFVPRGSSYPNYYITSQLLGSFEKDDKRLTVWVGISGSSPSYYYPSKYKIRQGTSGSTNEYYTLLRVSEQYLIRAEAKAEQNNLEGAVSDLNIIRARAGLTDLSAALNQEMMRKSIAQENRVEFFAELGHRWFDLKRTNQAAVILKSIKGENWQNTDVLYPIPLSERKIDPSLIQNPGY</sequence>
<dbReference type="Proteomes" id="UP000468388">
    <property type="component" value="Unassembled WGS sequence"/>
</dbReference>
<dbReference type="Gene3D" id="1.25.40.390">
    <property type="match status" value="1"/>
</dbReference>
<dbReference type="AlphaFoldDB" id="A0A6N8JHE2"/>
<evidence type="ECO:0000256" key="5">
    <source>
        <dbReference type="ARBA" id="ARBA00023237"/>
    </source>
</evidence>
<evidence type="ECO:0000256" key="1">
    <source>
        <dbReference type="ARBA" id="ARBA00004442"/>
    </source>
</evidence>
<feature type="domain" description="SusD-like N-terminal" evidence="8">
    <location>
        <begin position="92"/>
        <end position="249"/>
    </location>
</feature>
<dbReference type="GO" id="GO:0009279">
    <property type="term" value="C:cell outer membrane"/>
    <property type="evidence" value="ECO:0007669"/>
    <property type="project" value="UniProtKB-SubCell"/>
</dbReference>
<evidence type="ECO:0000313" key="9">
    <source>
        <dbReference type="EMBL" id="MVT44725.1"/>
    </source>
</evidence>
<proteinExistence type="inferred from homology"/>
<evidence type="ECO:0000256" key="3">
    <source>
        <dbReference type="ARBA" id="ARBA00022729"/>
    </source>
</evidence>
<gene>
    <name evidence="9" type="ORF">GO495_29295</name>
</gene>
<organism evidence="9 10">
    <name type="scientific">Chitinophaga oryziterrae</name>
    <dbReference type="NCBI Taxonomy" id="1031224"/>
    <lineage>
        <taxon>Bacteria</taxon>
        <taxon>Pseudomonadati</taxon>
        <taxon>Bacteroidota</taxon>
        <taxon>Chitinophagia</taxon>
        <taxon>Chitinophagales</taxon>
        <taxon>Chitinophagaceae</taxon>
        <taxon>Chitinophaga</taxon>
    </lineage>
</organism>
<keyword evidence="6" id="KW-1133">Transmembrane helix</keyword>